<dbReference type="InterPro" id="IPR000719">
    <property type="entry name" value="Prot_kinase_dom"/>
</dbReference>
<protein>
    <recommendedName>
        <fullName evidence="8">Protein kinase domain-containing protein</fullName>
    </recommendedName>
</protein>
<dbReference type="GO" id="GO:0005524">
    <property type="term" value="F:ATP binding"/>
    <property type="evidence" value="ECO:0007669"/>
    <property type="project" value="UniProtKB-UniRule"/>
</dbReference>
<dbReference type="AlphaFoldDB" id="A0AAD3P4U5"/>
<evidence type="ECO:0000313" key="9">
    <source>
        <dbReference type="EMBL" id="GMG98342.1"/>
    </source>
</evidence>
<evidence type="ECO:0000256" key="6">
    <source>
        <dbReference type="PROSITE-ProRule" id="PRU10141"/>
    </source>
</evidence>
<dbReference type="SUPFAM" id="SSF56112">
    <property type="entry name" value="Protein kinase-like (PK-like)"/>
    <property type="match status" value="1"/>
</dbReference>
<dbReference type="InterPro" id="IPR001245">
    <property type="entry name" value="Ser-Thr/Tyr_kinase_cat_dom"/>
</dbReference>
<sequence>MGFLLSTNCNNLISMKTDKLHPELFHKMVTLSSFKKAFTVIGAIFICFSSAGVSGLGSASTIAVSYDTKTVCGILAGNTSQKIQCYRQGRTISIQPNKSYESLSGGNDFFCALNSGGSILHCWDTSFSNRSFHSKLIYNNSAVPLTDLTVGDSQVCALQAATGRLQCWERGSSWFWFPKGNAPAFQTITSGGGFSCGIVKDDRLVSCWGENGIGDDIESQFGNMSMLSLVAGKHHVCGLTISGILICKGSNDFGQLDAPPNVAFQYSGIALGLKQSCAIESNNGKVVCWGGGSRNSSGFITDEIKSLSFELIVAGLDFTCGLTRENLVVICWGAGWPRNADSSINVLPLSMVVPGPCVQDICGICGTYRDSKALCSSTANICKLCVIQLPPLVAPTIKPPMQPPIKSPIQQPPPPILELNSSPSTKEYRPFWAYEIFGSLGIISGLWALVFCIRNKRSSGPTCQRYQDSSEPGNAAIVTAHASSAPESRSSSIIQSSSLTLSNQMSWSKLKLIGQAKMIPLPDLAAATNNFSSEYRIGSGSFGVVYKGKLADGQEVAIKRKEIAARRKKSEENETAFDSELALLSRVHHKHLVGLVGFCLEKDERLLVYEYMSNGALHHHLHGTNEGSSAVNSWRMRIKIALDTARGIEYLHNYAVPSIIHRDIKSSNILLDSNWTARVSDFGLSLMGPESDHEEGMEVKAVGTIGYIDPEYYLLKVLTTKSDVYGFGVVLLELLTGKRAVFRNERIGAPTGVVEHATPFIVAGEVWKVLDRRVGRALM</sequence>
<keyword evidence="7" id="KW-0472">Membrane</keyword>
<dbReference type="GO" id="GO:0004674">
    <property type="term" value="F:protein serine/threonine kinase activity"/>
    <property type="evidence" value="ECO:0007669"/>
    <property type="project" value="UniProtKB-KW"/>
</dbReference>
<evidence type="ECO:0000259" key="8">
    <source>
        <dbReference type="PROSITE" id="PS50011"/>
    </source>
</evidence>
<dbReference type="EMBL" id="BSYO01000001">
    <property type="protein sequence ID" value="GMG98342.1"/>
    <property type="molecule type" value="Genomic_DNA"/>
</dbReference>
<organism evidence="9 10">
    <name type="scientific">Nepenthes gracilis</name>
    <name type="common">Slender pitcher plant</name>
    <dbReference type="NCBI Taxonomy" id="150966"/>
    <lineage>
        <taxon>Eukaryota</taxon>
        <taxon>Viridiplantae</taxon>
        <taxon>Streptophyta</taxon>
        <taxon>Embryophyta</taxon>
        <taxon>Tracheophyta</taxon>
        <taxon>Spermatophyta</taxon>
        <taxon>Magnoliopsida</taxon>
        <taxon>eudicotyledons</taxon>
        <taxon>Gunneridae</taxon>
        <taxon>Pentapetalae</taxon>
        <taxon>Caryophyllales</taxon>
        <taxon>Nepenthaceae</taxon>
        <taxon>Nepenthes</taxon>
    </lineage>
</organism>
<dbReference type="InterPro" id="IPR009091">
    <property type="entry name" value="RCC1/BLIP-II"/>
</dbReference>
<comment type="caution">
    <text evidence="9">The sequence shown here is derived from an EMBL/GenBank/DDBJ whole genome shotgun (WGS) entry which is preliminary data.</text>
</comment>
<dbReference type="InterPro" id="IPR017441">
    <property type="entry name" value="Protein_kinase_ATP_BS"/>
</dbReference>
<dbReference type="PROSITE" id="PS00107">
    <property type="entry name" value="PROTEIN_KINASE_ATP"/>
    <property type="match status" value="1"/>
</dbReference>
<dbReference type="Gene3D" id="3.30.200.20">
    <property type="entry name" value="Phosphorylase Kinase, domain 1"/>
    <property type="match status" value="1"/>
</dbReference>
<dbReference type="InterPro" id="IPR011009">
    <property type="entry name" value="Kinase-like_dom_sf"/>
</dbReference>
<keyword evidence="3 6" id="KW-0547">Nucleotide-binding</keyword>
<evidence type="ECO:0000256" key="7">
    <source>
        <dbReference type="SAM" id="Phobius"/>
    </source>
</evidence>
<reference evidence="9" key="1">
    <citation type="submission" date="2023-05" db="EMBL/GenBank/DDBJ databases">
        <title>Nepenthes gracilis genome sequencing.</title>
        <authorList>
            <person name="Fukushima K."/>
        </authorList>
    </citation>
    <scope>NUCLEOTIDE SEQUENCE</scope>
    <source>
        <strain evidence="9">SING2019-196</strain>
    </source>
</reference>
<feature type="domain" description="Protein kinase" evidence="8">
    <location>
        <begin position="531"/>
        <end position="779"/>
    </location>
</feature>
<keyword evidence="2" id="KW-0808">Transferase</keyword>
<feature type="binding site" evidence="6">
    <location>
        <position position="559"/>
    </location>
    <ligand>
        <name>ATP</name>
        <dbReference type="ChEBI" id="CHEBI:30616"/>
    </ligand>
</feature>
<gene>
    <name evidence="9" type="ORF">Nepgr_000182</name>
</gene>
<accession>A0AAD3P4U5</accession>
<keyword evidence="7" id="KW-0812">Transmembrane</keyword>
<dbReference type="PROSITE" id="PS00108">
    <property type="entry name" value="PROTEIN_KINASE_ST"/>
    <property type="match status" value="1"/>
</dbReference>
<keyword evidence="1" id="KW-0723">Serine/threonine-protein kinase</keyword>
<dbReference type="SMART" id="SM00220">
    <property type="entry name" value="S_TKc"/>
    <property type="match status" value="1"/>
</dbReference>
<dbReference type="GO" id="GO:0042803">
    <property type="term" value="F:protein homodimerization activity"/>
    <property type="evidence" value="ECO:0007669"/>
    <property type="project" value="UniProtKB-ARBA"/>
</dbReference>
<keyword evidence="5 6" id="KW-0067">ATP-binding</keyword>
<feature type="transmembrane region" description="Helical" evidence="7">
    <location>
        <begin position="37"/>
        <end position="57"/>
    </location>
</feature>
<evidence type="ECO:0000256" key="3">
    <source>
        <dbReference type="ARBA" id="ARBA00022741"/>
    </source>
</evidence>
<keyword evidence="10" id="KW-1185">Reference proteome</keyword>
<dbReference type="PANTHER" id="PTHR46146">
    <property type="entry name" value="SERINE/THREONINE-PROTEIN KINASE-LIKE PROTEIN CCR4"/>
    <property type="match status" value="1"/>
</dbReference>
<dbReference type="Gene3D" id="1.10.510.10">
    <property type="entry name" value="Transferase(Phosphotransferase) domain 1"/>
    <property type="match status" value="1"/>
</dbReference>
<evidence type="ECO:0000256" key="4">
    <source>
        <dbReference type="ARBA" id="ARBA00022777"/>
    </source>
</evidence>
<name>A0AAD3P4U5_NEPGR</name>
<evidence type="ECO:0000256" key="1">
    <source>
        <dbReference type="ARBA" id="ARBA00022527"/>
    </source>
</evidence>
<evidence type="ECO:0000256" key="2">
    <source>
        <dbReference type="ARBA" id="ARBA00022679"/>
    </source>
</evidence>
<keyword evidence="4" id="KW-0418">Kinase</keyword>
<dbReference type="PANTHER" id="PTHR46146:SF1">
    <property type="entry name" value="SERINE_THREONINE-PROTEIN KINASE-LIKE PROTEIN CCR3"/>
    <property type="match status" value="1"/>
</dbReference>
<evidence type="ECO:0000313" key="10">
    <source>
        <dbReference type="Proteomes" id="UP001279734"/>
    </source>
</evidence>
<dbReference type="InterPro" id="IPR008271">
    <property type="entry name" value="Ser/Thr_kinase_AS"/>
</dbReference>
<dbReference type="Proteomes" id="UP001279734">
    <property type="component" value="Unassembled WGS sequence"/>
</dbReference>
<dbReference type="SUPFAM" id="SSF50985">
    <property type="entry name" value="RCC1/BLIP-II"/>
    <property type="match status" value="1"/>
</dbReference>
<dbReference type="CDD" id="cd14066">
    <property type="entry name" value="STKc_IRAK"/>
    <property type="match status" value="1"/>
</dbReference>
<dbReference type="Gene3D" id="2.130.10.30">
    <property type="entry name" value="Regulator of chromosome condensation 1/beta-lactamase-inhibitor protein II"/>
    <property type="match status" value="1"/>
</dbReference>
<evidence type="ECO:0000256" key="5">
    <source>
        <dbReference type="ARBA" id="ARBA00022840"/>
    </source>
</evidence>
<dbReference type="FunFam" id="3.30.200.20:FF:000039">
    <property type="entry name" value="receptor-like protein kinase FERONIA"/>
    <property type="match status" value="1"/>
</dbReference>
<keyword evidence="7" id="KW-1133">Transmembrane helix</keyword>
<proteinExistence type="predicted"/>
<dbReference type="PROSITE" id="PS50011">
    <property type="entry name" value="PROTEIN_KINASE_DOM"/>
    <property type="match status" value="1"/>
</dbReference>
<dbReference type="Pfam" id="PF07714">
    <property type="entry name" value="PK_Tyr_Ser-Thr"/>
    <property type="match status" value="1"/>
</dbReference>